<dbReference type="PANTHER" id="PTHR22916:SF51">
    <property type="entry name" value="GLYCOSYLTRANSFERASE EPSH-RELATED"/>
    <property type="match status" value="1"/>
</dbReference>
<dbReference type="InterPro" id="IPR029044">
    <property type="entry name" value="Nucleotide-diphossugar_trans"/>
</dbReference>
<evidence type="ECO:0000256" key="2">
    <source>
        <dbReference type="ARBA" id="ARBA00022679"/>
    </source>
</evidence>
<dbReference type="OrthoDB" id="1666828at2"/>
<accession>A0A4Q2K2I8</accession>
<keyword evidence="2 4" id="KW-0808">Transferase</keyword>
<dbReference type="InterPro" id="IPR001173">
    <property type="entry name" value="Glyco_trans_2-like"/>
</dbReference>
<protein>
    <submittedName>
        <fullName evidence="4">Glycosyltransferase</fullName>
    </submittedName>
</protein>
<name>A0A4Q2K2I8_9ACTN</name>
<dbReference type="GO" id="GO:0016757">
    <property type="term" value="F:glycosyltransferase activity"/>
    <property type="evidence" value="ECO:0007669"/>
    <property type="project" value="UniProtKB-KW"/>
</dbReference>
<organism evidence="4 5">
    <name type="scientific">Senegalimassilia faecalis</name>
    <dbReference type="NCBI Taxonomy" id="2509433"/>
    <lineage>
        <taxon>Bacteria</taxon>
        <taxon>Bacillati</taxon>
        <taxon>Actinomycetota</taxon>
        <taxon>Coriobacteriia</taxon>
        <taxon>Coriobacteriales</taxon>
        <taxon>Coriobacteriaceae</taxon>
        <taxon>Senegalimassilia</taxon>
    </lineage>
</organism>
<evidence type="ECO:0000259" key="3">
    <source>
        <dbReference type="Pfam" id="PF00535"/>
    </source>
</evidence>
<keyword evidence="5" id="KW-1185">Reference proteome</keyword>
<dbReference type="Pfam" id="PF00535">
    <property type="entry name" value="Glycos_transf_2"/>
    <property type="match status" value="1"/>
</dbReference>
<dbReference type="SUPFAM" id="SSF53448">
    <property type="entry name" value="Nucleotide-diphospho-sugar transferases"/>
    <property type="match status" value="1"/>
</dbReference>
<dbReference type="Gene3D" id="3.90.550.10">
    <property type="entry name" value="Spore Coat Polysaccharide Biosynthesis Protein SpsA, Chain A"/>
    <property type="match status" value="1"/>
</dbReference>
<dbReference type="PANTHER" id="PTHR22916">
    <property type="entry name" value="GLYCOSYLTRANSFERASE"/>
    <property type="match status" value="1"/>
</dbReference>
<dbReference type="AlphaFoldDB" id="A0A4Q2K2I8"/>
<gene>
    <name evidence="4" type="ORF">ET524_08590</name>
</gene>
<proteinExistence type="predicted"/>
<keyword evidence="1" id="KW-0328">Glycosyltransferase</keyword>
<dbReference type="Proteomes" id="UP000293345">
    <property type="component" value="Unassembled WGS sequence"/>
</dbReference>
<reference evidence="4 5" key="1">
    <citation type="submission" date="2019-01" db="EMBL/GenBank/DDBJ databases">
        <title>Senegalimassilia sp. nov. KGMB04484 isolated human feces.</title>
        <authorList>
            <person name="Han K.-I."/>
            <person name="Kim J.-S."/>
            <person name="Lee K.C."/>
            <person name="Suh M.K."/>
            <person name="Eom M.K."/>
            <person name="Lee J.H."/>
            <person name="Park S.-H."/>
            <person name="Kang S.W."/>
            <person name="Park J.-E."/>
            <person name="Oh B.S."/>
            <person name="Yu S.Y."/>
            <person name="Choi S.-H."/>
            <person name="Lee D.H."/>
            <person name="Yoon H."/>
            <person name="Kim B.-Y."/>
            <person name="Lee J.H."/>
            <person name="Lee J.-S."/>
        </authorList>
    </citation>
    <scope>NUCLEOTIDE SEQUENCE [LARGE SCALE GENOMIC DNA]</scope>
    <source>
        <strain evidence="4 5">KGMB04484</strain>
    </source>
</reference>
<sequence length="330" mass="36864">MGEQFKVSTPKVSVLVPVYNVERFLPQCLDALCGQTLRDIEIICINDGATDGSSAILHDYADRDQRVRVIDKANSGYGASLNMGLSQAAGEYVGIVEPDDFPDRRMFKKLLKAAERTGADVVKCNYYNYFDGADHLVENFAGLPYRRPFDPVDQPRVVCTIPSIWTGLYRKSFLEREGISLRETPGAAFQDAGFSLKVWFAARTCALVKKPLLHYRMDNPGSSSKTTDKVFIVCDEVADAEAFLRRRPERAVVLLPWLAVDKWGKYRWNYERISQSEHVAFAQRVAAEYQAANAAGELDFSLFAPDDAALLQQLLRDGAEAFAAAHPDSF</sequence>
<evidence type="ECO:0000313" key="4">
    <source>
        <dbReference type="EMBL" id="RXZ54530.1"/>
    </source>
</evidence>
<comment type="caution">
    <text evidence="4">The sequence shown here is derived from an EMBL/GenBank/DDBJ whole genome shotgun (WGS) entry which is preliminary data.</text>
</comment>
<evidence type="ECO:0000313" key="5">
    <source>
        <dbReference type="Proteomes" id="UP000293345"/>
    </source>
</evidence>
<feature type="domain" description="Glycosyltransferase 2-like" evidence="3">
    <location>
        <begin position="13"/>
        <end position="139"/>
    </location>
</feature>
<dbReference type="CDD" id="cd00761">
    <property type="entry name" value="Glyco_tranf_GTA_type"/>
    <property type="match status" value="1"/>
</dbReference>
<dbReference type="EMBL" id="SDPW01000001">
    <property type="protein sequence ID" value="RXZ54530.1"/>
    <property type="molecule type" value="Genomic_DNA"/>
</dbReference>
<evidence type="ECO:0000256" key="1">
    <source>
        <dbReference type="ARBA" id="ARBA00022676"/>
    </source>
</evidence>